<name>A0A347ZWA0_9CHLR</name>
<accession>A0A347ZWA0</accession>
<organism evidence="4 5">
    <name type="scientific">Pelolinea submarina</name>
    <dbReference type="NCBI Taxonomy" id="913107"/>
    <lineage>
        <taxon>Bacteria</taxon>
        <taxon>Bacillati</taxon>
        <taxon>Chloroflexota</taxon>
        <taxon>Anaerolineae</taxon>
        <taxon>Anaerolineales</taxon>
        <taxon>Anaerolineaceae</taxon>
        <taxon>Pelolinea</taxon>
    </lineage>
</organism>
<sequence length="240" mass="27942">MIKEQTTPSDKSGYSLRDGTIASEIAWISKYDPDKCLLRGENYLWVKRILDLFLTIISSPFWLAILLLATFAVWHESPSRKVFYKQLRTGKGGNRFWMYKFQTMVPNADELKPMLMHLNVLEWPDFKVPDDPRVTKVGKILRKTSIDELPQLWNVIKGDMALVGPRPTSFSPDTYKIWQTERLDVTPGMTGLWQITHRGESEFKERLLIDIAYIQHRCLRLDIEILFRTFASIFKGKGIT</sequence>
<evidence type="ECO:0000259" key="3">
    <source>
        <dbReference type="Pfam" id="PF02397"/>
    </source>
</evidence>
<dbReference type="PANTHER" id="PTHR30576">
    <property type="entry name" value="COLANIC BIOSYNTHESIS UDP-GLUCOSE LIPID CARRIER TRANSFERASE"/>
    <property type="match status" value="1"/>
</dbReference>
<feature type="transmembrane region" description="Helical" evidence="2">
    <location>
        <begin position="52"/>
        <end position="74"/>
    </location>
</feature>
<dbReference type="EMBL" id="QUMS01000003">
    <property type="protein sequence ID" value="REG07280.1"/>
    <property type="molecule type" value="Genomic_DNA"/>
</dbReference>
<keyword evidence="2" id="KW-1133">Transmembrane helix</keyword>
<evidence type="ECO:0000313" key="5">
    <source>
        <dbReference type="Proteomes" id="UP000256388"/>
    </source>
</evidence>
<evidence type="ECO:0000313" key="4">
    <source>
        <dbReference type="EMBL" id="REG07280.1"/>
    </source>
</evidence>
<dbReference type="GO" id="GO:0016780">
    <property type="term" value="F:phosphotransferase activity, for other substituted phosphate groups"/>
    <property type="evidence" value="ECO:0007669"/>
    <property type="project" value="TreeGrafter"/>
</dbReference>
<keyword evidence="4" id="KW-0808">Transferase</keyword>
<dbReference type="Proteomes" id="UP000256388">
    <property type="component" value="Unassembled WGS sequence"/>
</dbReference>
<dbReference type="AlphaFoldDB" id="A0A347ZWA0"/>
<dbReference type="Pfam" id="PF02397">
    <property type="entry name" value="Bac_transf"/>
    <property type="match status" value="1"/>
</dbReference>
<dbReference type="OrthoDB" id="9795351at2"/>
<evidence type="ECO:0000256" key="2">
    <source>
        <dbReference type="SAM" id="Phobius"/>
    </source>
</evidence>
<dbReference type="RefSeq" id="WP_116225750.1">
    <property type="nucleotide sequence ID" value="NZ_AP018437.1"/>
</dbReference>
<comment type="similarity">
    <text evidence="1">Belongs to the bacterial sugar transferase family.</text>
</comment>
<gene>
    <name evidence="4" type="ORF">DFR64_2485</name>
</gene>
<comment type="caution">
    <text evidence="4">The sequence shown here is derived from an EMBL/GenBank/DDBJ whole genome shotgun (WGS) entry which is preliminary data.</text>
</comment>
<protein>
    <submittedName>
        <fullName evidence="4">Lipopolysaccharide/colanic/teichoic acid biosynthesis glycosyltransferase</fullName>
    </submittedName>
</protein>
<keyword evidence="5" id="KW-1185">Reference proteome</keyword>
<feature type="domain" description="Bacterial sugar transferase" evidence="3">
    <location>
        <begin position="47"/>
        <end position="234"/>
    </location>
</feature>
<proteinExistence type="inferred from homology"/>
<reference evidence="4 5" key="1">
    <citation type="submission" date="2018-08" db="EMBL/GenBank/DDBJ databases">
        <title>Genomic Encyclopedia of Type Strains, Phase IV (KMG-IV): sequencing the most valuable type-strain genomes for metagenomic binning, comparative biology and taxonomic classification.</title>
        <authorList>
            <person name="Goeker M."/>
        </authorList>
    </citation>
    <scope>NUCLEOTIDE SEQUENCE [LARGE SCALE GENOMIC DNA]</scope>
    <source>
        <strain evidence="4 5">DSM 23923</strain>
    </source>
</reference>
<keyword evidence="2" id="KW-0812">Transmembrane</keyword>
<dbReference type="PANTHER" id="PTHR30576:SF0">
    <property type="entry name" value="UNDECAPRENYL-PHOSPHATE N-ACETYLGALACTOSAMINYL 1-PHOSPHATE TRANSFERASE-RELATED"/>
    <property type="match status" value="1"/>
</dbReference>
<keyword evidence="2" id="KW-0472">Membrane</keyword>
<dbReference type="InterPro" id="IPR003362">
    <property type="entry name" value="Bact_transf"/>
</dbReference>
<evidence type="ECO:0000256" key="1">
    <source>
        <dbReference type="ARBA" id="ARBA00006464"/>
    </source>
</evidence>